<accession>A0ABT9V434</accession>
<dbReference type="SUPFAM" id="SSF46689">
    <property type="entry name" value="Homeodomain-like"/>
    <property type="match status" value="1"/>
</dbReference>
<proteinExistence type="predicted"/>
<name>A0ABT9V434_9BACL</name>
<dbReference type="Pfam" id="PF00440">
    <property type="entry name" value="TetR_N"/>
    <property type="match status" value="1"/>
</dbReference>
<evidence type="ECO:0000313" key="5">
    <source>
        <dbReference type="Proteomes" id="UP001231362"/>
    </source>
</evidence>
<dbReference type="InterPro" id="IPR001647">
    <property type="entry name" value="HTH_TetR"/>
</dbReference>
<dbReference type="PANTHER" id="PTHR43479">
    <property type="entry name" value="ACREF/ENVCD OPERON REPRESSOR-RELATED"/>
    <property type="match status" value="1"/>
</dbReference>
<dbReference type="EMBL" id="JAUSTU010000008">
    <property type="protein sequence ID" value="MDQ0155697.1"/>
    <property type="molecule type" value="Genomic_DNA"/>
</dbReference>
<dbReference type="Gene3D" id="1.10.357.10">
    <property type="entry name" value="Tetracycline Repressor, domain 2"/>
    <property type="match status" value="1"/>
</dbReference>
<feature type="domain" description="HTH tetR-type" evidence="3">
    <location>
        <begin position="6"/>
        <end position="66"/>
    </location>
</feature>
<gene>
    <name evidence="4" type="ORF">J2S07_002002</name>
</gene>
<reference evidence="4 5" key="1">
    <citation type="submission" date="2023-07" db="EMBL/GenBank/DDBJ databases">
        <title>Genomic Encyclopedia of Type Strains, Phase IV (KMG-IV): sequencing the most valuable type-strain genomes for metagenomic binning, comparative biology and taxonomic classification.</title>
        <authorList>
            <person name="Goeker M."/>
        </authorList>
    </citation>
    <scope>NUCLEOTIDE SEQUENCE [LARGE SCALE GENOMIC DNA]</scope>
    <source>
        <strain evidence="4 5">DSM 23948</strain>
    </source>
</reference>
<organism evidence="4 5">
    <name type="scientific">Anoxybacillus andreesenii</name>
    <dbReference type="NCBI Taxonomy" id="1325932"/>
    <lineage>
        <taxon>Bacteria</taxon>
        <taxon>Bacillati</taxon>
        <taxon>Bacillota</taxon>
        <taxon>Bacilli</taxon>
        <taxon>Bacillales</taxon>
        <taxon>Anoxybacillaceae</taxon>
        <taxon>Anoxybacillus</taxon>
    </lineage>
</organism>
<evidence type="ECO:0000313" key="4">
    <source>
        <dbReference type="EMBL" id="MDQ0155697.1"/>
    </source>
</evidence>
<dbReference type="InterPro" id="IPR050624">
    <property type="entry name" value="HTH-type_Tx_Regulator"/>
</dbReference>
<dbReference type="PANTHER" id="PTHR43479:SF11">
    <property type="entry name" value="ACREF_ENVCD OPERON REPRESSOR-RELATED"/>
    <property type="match status" value="1"/>
</dbReference>
<sequence length="190" mass="22466">MARERKFSTDELFQLTKKNLLEYGYEGFTFSLLADQLNVSRGTIYKYYENKDELITDYMLYEMNLYLTELKQIEEYDGFEAQFDFLLDLILKKSSIYQIIEIGQRIPSKTNQNTNSNKNRLANYHLDMYQYLQGFIKLGKTEGKVKPHIPDALILGYIFQSIAIPNHFGIPQDLWNLSIKEIIRHGMFMK</sequence>
<keyword evidence="1 2" id="KW-0238">DNA-binding</keyword>
<comment type="caution">
    <text evidence="4">The sequence shown here is derived from an EMBL/GenBank/DDBJ whole genome shotgun (WGS) entry which is preliminary data.</text>
</comment>
<evidence type="ECO:0000256" key="1">
    <source>
        <dbReference type="ARBA" id="ARBA00023125"/>
    </source>
</evidence>
<dbReference type="PRINTS" id="PR00455">
    <property type="entry name" value="HTHTETR"/>
</dbReference>
<dbReference type="InterPro" id="IPR009057">
    <property type="entry name" value="Homeodomain-like_sf"/>
</dbReference>
<evidence type="ECO:0000256" key="2">
    <source>
        <dbReference type="PROSITE-ProRule" id="PRU00335"/>
    </source>
</evidence>
<feature type="DNA-binding region" description="H-T-H motif" evidence="2">
    <location>
        <begin position="29"/>
        <end position="48"/>
    </location>
</feature>
<dbReference type="PROSITE" id="PS50977">
    <property type="entry name" value="HTH_TETR_2"/>
    <property type="match status" value="1"/>
</dbReference>
<evidence type="ECO:0000259" key="3">
    <source>
        <dbReference type="PROSITE" id="PS50977"/>
    </source>
</evidence>
<keyword evidence="5" id="KW-1185">Reference proteome</keyword>
<protein>
    <submittedName>
        <fullName evidence="4">AcrR family transcriptional regulator</fullName>
    </submittedName>
</protein>
<dbReference type="Proteomes" id="UP001231362">
    <property type="component" value="Unassembled WGS sequence"/>
</dbReference>
<dbReference type="RefSeq" id="WP_307150228.1">
    <property type="nucleotide sequence ID" value="NZ_JAUSTU010000008.1"/>
</dbReference>